<reference evidence="2 3" key="1">
    <citation type="submission" date="2024-09" db="EMBL/GenBank/DDBJ databases">
        <authorList>
            <person name="Sun Q."/>
            <person name="Mori K."/>
        </authorList>
    </citation>
    <scope>NUCLEOTIDE SEQUENCE [LARGE SCALE GENOMIC DNA]</scope>
    <source>
        <strain evidence="2 3">CCM 7759</strain>
    </source>
</reference>
<feature type="domain" description="DinB-like" evidence="1">
    <location>
        <begin position="8"/>
        <end position="76"/>
    </location>
</feature>
<keyword evidence="3" id="KW-1185">Reference proteome</keyword>
<evidence type="ECO:0000313" key="2">
    <source>
        <dbReference type="EMBL" id="MFC0211806.1"/>
    </source>
</evidence>
<name>A0ABV6DGN8_9BACL</name>
<sequence length="86" mass="9986">MQYEQDAWVENARSNAADINDIVAAFEAILQYNALFYERLPEQNWQRTGWNDGNEVSVADLFQGFIRHVQNHLGQIDRTKAAFAQR</sequence>
<organism evidence="2 3">
    <name type="scientific">Paenibacillus chartarius</name>
    <dbReference type="NCBI Taxonomy" id="747481"/>
    <lineage>
        <taxon>Bacteria</taxon>
        <taxon>Bacillati</taxon>
        <taxon>Bacillota</taxon>
        <taxon>Bacilli</taxon>
        <taxon>Bacillales</taxon>
        <taxon>Paenibacillaceae</taxon>
        <taxon>Paenibacillus</taxon>
    </lineage>
</organism>
<gene>
    <name evidence="2" type="ORF">ACFFK0_04940</name>
</gene>
<dbReference type="Gene3D" id="1.20.120.450">
    <property type="entry name" value="dinb family like domain"/>
    <property type="match status" value="1"/>
</dbReference>
<dbReference type="EMBL" id="JBHLWN010000022">
    <property type="protein sequence ID" value="MFC0211806.1"/>
    <property type="molecule type" value="Genomic_DNA"/>
</dbReference>
<dbReference type="SUPFAM" id="SSF109854">
    <property type="entry name" value="DinB/YfiT-like putative metalloenzymes"/>
    <property type="match status" value="1"/>
</dbReference>
<accession>A0ABV6DGN8</accession>
<dbReference type="InterPro" id="IPR034660">
    <property type="entry name" value="DinB/YfiT-like"/>
</dbReference>
<protein>
    <submittedName>
        <fullName evidence="2">DinB family protein</fullName>
    </submittedName>
</protein>
<comment type="caution">
    <text evidence="2">The sequence shown here is derived from an EMBL/GenBank/DDBJ whole genome shotgun (WGS) entry which is preliminary data.</text>
</comment>
<evidence type="ECO:0000313" key="3">
    <source>
        <dbReference type="Proteomes" id="UP001589776"/>
    </source>
</evidence>
<dbReference type="Proteomes" id="UP001589776">
    <property type="component" value="Unassembled WGS sequence"/>
</dbReference>
<evidence type="ECO:0000259" key="1">
    <source>
        <dbReference type="Pfam" id="PF12867"/>
    </source>
</evidence>
<dbReference type="Pfam" id="PF12867">
    <property type="entry name" value="DinB_2"/>
    <property type="match status" value="1"/>
</dbReference>
<dbReference type="InterPro" id="IPR024775">
    <property type="entry name" value="DinB-like"/>
</dbReference>
<proteinExistence type="predicted"/>
<dbReference type="RefSeq" id="WP_377468842.1">
    <property type="nucleotide sequence ID" value="NZ_JBHLWN010000022.1"/>
</dbReference>